<comment type="pathway">
    <text evidence="1">Cofactor biosynthesis; tetrahydrofolate biosynthesis; 2-amino-4-hydroxy-6-hydroxymethyl-7,8-dihydropteridine diphosphate from 7,8-dihydroneopterin triphosphate: step 4/4.</text>
</comment>
<dbReference type="SUPFAM" id="SSF55083">
    <property type="entry name" value="6-hydroxymethyl-7,8-dihydropterin pyrophosphokinase, HPPK"/>
    <property type="match status" value="1"/>
</dbReference>
<dbReference type="Proteomes" id="UP000261284">
    <property type="component" value="Unassembled WGS sequence"/>
</dbReference>
<evidence type="ECO:0000313" key="14">
    <source>
        <dbReference type="EMBL" id="RFM27204.1"/>
    </source>
</evidence>
<dbReference type="NCBIfam" id="TIGR01498">
    <property type="entry name" value="folK"/>
    <property type="match status" value="1"/>
</dbReference>
<evidence type="ECO:0000256" key="7">
    <source>
        <dbReference type="ARBA" id="ARBA00022777"/>
    </source>
</evidence>
<dbReference type="GO" id="GO:0046656">
    <property type="term" value="P:folic acid biosynthetic process"/>
    <property type="evidence" value="ECO:0007669"/>
    <property type="project" value="UniProtKB-KW"/>
</dbReference>
<keyword evidence="15" id="KW-1185">Reference proteome</keyword>
<evidence type="ECO:0000256" key="1">
    <source>
        <dbReference type="ARBA" id="ARBA00005051"/>
    </source>
</evidence>
<gene>
    <name evidence="14" type="primary">folK</name>
    <name evidence="14" type="ORF">DXN05_17255</name>
</gene>
<evidence type="ECO:0000256" key="11">
    <source>
        <dbReference type="ARBA" id="ARBA00029766"/>
    </source>
</evidence>
<evidence type="ECO:0000256" key="5">
    <source>
        <dbReference type="ARBA" id="ARBA00022679"/>
    </source>
</evidence>
<keyword evidence="7 14" id="KW-0418">Kinase</keyword>
<reference evidence="14 15" key="1">
    <citation type="submission" date="2018-08" db="EMBL/GenBank/DDBJ databases">
        <title>Chitinophagaceae sp. K23C18032701, a novel bacterium isolated from forest soil.</title>
        <authorList>
            <person name="Wang C."/>
        </authorList>
    </citation>
    <scope>NUCLEOTIDE SEQUENCE [LARGE SCALE GENOMIC DNA]</scope>
    <source>
        <strain evidence="14 15">K23C18032701</strain>
    </source>
</reference>
<dbReference type="RefSeq" id="WP_116848507.1">
    <property type="nucleotide sequence ID" value="NZ_QTJU01000006.1"/>
</dbReference>
<evidence type="ECO:0000259" key="13">
    <source>
        <dbReference type="PROSITE" id="PS00794"/>
    </source>
</evidence>
<dbReference type="GO" id="GO:0005524">
    <property type="term" value="F:ATP binding"/>
    <property type="evidence" value="ECO:0007669"/>
    <property type="project" value="UniProtKB-KW"/>
</dbReference>
<evidence type="ECO:0000256" key="6">
    <source>
        <dbReference type="ARBA" id="ARBA00022741"/>
    </source>
</evidence>
<dbReference type="InterPro" id="IPR035907">
    <property type="entry name" value="Hppk_sf"/>
</dbReference>
<protein>
    <recommendedName>
        <fullName evidence="4">2-amino-4-hydroxy-6-hydroxymethyldihydropteridine pyrophosphokinase</fullName>
        <ecNumber evidence="3">2.7.6.3</ecNumber>
    </recommendedName>
    <alternativeName>
        <fullName evidence="11">6-hydroxymethyl-7,8-dihydropterin pyrophosphokinase</fullName>
    </alternativeName>
    <alternativeName>
        <fullName evidence="12">7,8-dihydro-6-hydroxymethylpterin-pyrophosphokinase</fullName>
    </alternativeName>
</protein>
<dbReference type="InterPro" id="IPR000550">
    <property type="entry name" value="Hppk"/>
</dbReference>
<dbReference type="PANTHER" id="PTHR43071:SF1">
    <property type="entry name" value="2-AMINO-4-HYDROXY-6-HYDROXYMETHYLDIHYDROPTERIDINE PYROPHOSPHOKINASE"/>
    <property type="match status" value="1"/>
</dbReference>
<dbReference type="EMBL" id="QTJU01000006">
    <property type="protein sequence ID" value="RFM27204.1"/>
    <property type="molecule type" value="Genomic_DNA"/>
</dbReference>
<dbReference type="AlphaFoldDB" id="A0A3E1NH76"/>
<evidence type="ECO:0000256" key="3">
    <source>
        <dbReference type="ARBA" id="ARBA00013253"/>
    </source>
</evidence>
<organism evidence="14 15">
    <name type="scientific">Deminuibacter soli</name>
    <dbReference type="NCBI Taxonomy" id="2291815"/>
    <lineage>
        <taxon>Bacteria</taxon>
        <taxon>Pseudomonadati</taxon>
        <taxon>Bacteroidota</taxon>
        <taxon>Chitinophagia</taxon>
        <taxon>Chitinophagales</taxon>
        <taxon>Chitinophagaceae</taxon>
        <taxon>Deminuibacter</taxon>
    </lineage>
</organism>
<proteinExistence type="inferred from homology"/>
<evidence type="ECO:0000256" key="2">
    <source>
        <dbReference type="ARBA" id="ARBA00005810"/>
    </source>
</evidence>
<comment type="function">
    <text evidence="10">Catalyzes the transfer of pyrophosphate from adenosine triphosphate (ATP) to 6-hydroxymethyl-7,8-dihydropterin, an enzymatic step in folate biosynthesis pathway.</text>
</comment>
<evidence type="ECO:0000256" key="8">
    <source>
        <dbReference type="ARBA" id="ARBA00022840"/>
    </source>
</evidence>
<dbReference type="GO" id="GO:0016301">
    <property type="term" value="F:kinase activity"/>
    <property type="evidence" value="ECO:0007669"/>
    <property type="project" value="UniProtKB-KW"/>
</dbReference>
<dbReference type="UniPathway" id="UPA00077">
    <property type="reaction ID" value="UER00155"/>
</dbReference>
<keyword evidence="6" id="KW-0547">Nucleotide-binding</keyword>
<accession>A0A3E1NH76</accession>
<dbReference type="CDD" id="cd00483">
    <property type="entry name" value="HPPK"/>
    <property type="match status" value="1"/>
</dbReference>
<dbReference type="OrthoDB" id="9808041at2"/>
<evidence type="ECO:0000256" key="10">
    <source>
        <dbReference type="ARBA" id="ARBA00029409"/>
    </source>
</evidence>
<dbReference type="GO" id="GO:0046654">
    <property type="term" value="P:tetrahydrofolate biosynthetic process"/>
    <property type="evidence" value="ECO:0007669"/>
    <property type="project" value="UniProtKB-UniPathway"/>
</dbReference>
<evidence type="ECO:0000256" key="12">
    <source>
        <dbReference type="ARBA" id="ARBA00033413"/>
    </source>
</evidence>
<dbReference type="Gene3D" id="3.30.70.560">
    <property type="entry name" value="7,8-Dihydro-6-hydroxymethylpterin-pyrophosphokinase HPPK"/>
    <property type="match status" value="1"/>
</dbReference>
<dbReference type="Pfam" id="PF01288">
    <property type="entry name" value="HPPK"/>
    <property type="match status" value="1"/>
</dbReference>
<dbReference type="GO" id="GO:0003848">
    <property type="term" value="F:2-amino-4-hydroxy-6-hydroxymethyldihydropteridine diphosphokinase activity"/>
    <property type="evidence" value="ECO:0007669"/>
    <property type="project" value="UniProtKB-EC"/>
</dbReference>
<dbReference type="PROSITE" id="PS00794">
    <property type="entry name" value="HPPK"/>
    <property type="match status" value="1"/>
</dbReference>
<dbReference type="EC" id="2.7.6.3" evidence="3"/>
<sequence>MNHAYLLIGGNLGDRLAYLGKAKELITQKGHTIIQCSAIYETAAWGVEEQPSFYNQALYVQTTLNGNALMQQLLDIETQMGRQRLQHMGPRVIDIDILLFNNLVQQTPLLTVPHPRLHLRRFALAPLAEIAADVQHPVLHETIATLLVQCPDSLDVHKIS</sequence>
<evidence type="ECO:0000256" key="4">
    <source>
        <dbReference type="ARBA" id="ARBA00016218"/>
    </source>
</evidence>
<dbReference type="PANTHER" id="PTHR43071">
    <property type="entry name" value="2-AMINO-4-HYDROXY-6-HYDROXYMETHYLDIHYDROPTERIDINE PYROPHOSPHOKINASE"/>
    <property type="match status" value="1"/>
</dbReference>
<evidence type="ECO:0000256" key="9">
    <source>
        <dbReference type="ARBA" id="ARBA00022909"/>
    </source>
</evidence>
<keyword evidence="8" id="KW-0067">ATP-binding</keyword>
<comment type="similarity">
    <text evidence="2">Belongs to the HPPK family.</text>
</comment>
<feature type="domain" description="7,8-dihydro-6-hydroxymethylpterin-pyrophosphokinase" evidence="13">
    <location>
        <begin position="87"/>
        <end position="98"/>
    </location>
</feature>
<keyword evidence="9" id="KW-0289">Folate biosynthesis</keyword>
<name>A0A3E1NH76_9BACT</name>
<comment type="caution">
    <text evidence="14">The sequence shown here is derived from an EMBL/GenBank/DDBJ whole genome shotgun (WGS) entry which is preliminary data.</text>
</comment>
<keyword evidence="5 14" id="KW-0808">Transferase</keyword>
<evidence type="ECO:0000313" key="15">
    <source>
        <dbReference type="Proteomes" id="UP000261284"/>
    </source>
</evidence>